<reference evidence="6" key="1">
    <citation type="submission" date="2022-10" db="EMBL/GenBank/DDBJ databases">
        <title>Chitinophaga sp. nov., isolated from soil.</title>
        <authorList>
            <person name="Jeon C.O."/>
        </authorList>
    </citation>
    <scope>NUCLEOTIDE SEQUENCE</scope>
    <source>
        <strain evidence="6">R8</strain>
    </source>
</reference>
<evidence type="ECO:0000313" key="7">
    <source>
        <dbReference type="Proteomes" id="UP001162741"/>
    </source>
</evidence>
<evidence type="ECO:0000256" key="1">
    <source>
        <dbReference type="ARBA" id="ARBA00004196"/>
    </source>
</evidence>
<protein>
    <submittedName>
        <fullName evidence="6">AhpC/TSA family protein</fullName>
    </submittedName>
</protein>
<dbReference type="CDD" id="cd02966">
    <property type="entry name" value="TlpA_like_family"/>
    <property type="match status" value="1"/>
</dbReference>
<evidence type="ECO:0000256" key="4">
    <source>
        <dbReference type="ARBA" id="ARBA00023284"/>
    </source>
</evidence>
<dbReference type="PROSITE" id="PS00194">
    <property type="entry name" value="THIOREDOXIN_1"/>
    <property type="match status" value="1"/>
</dbReference>
<keyword evidence="2" id="KW-0201">Cytochrome c-type biogenesis</keyword>
<accession>A0ABY6J095</accession>
<evidence type="ECO:0000256" key="3">
    <source>
        <dbReference type="ARBA" id="ARBA00023157"/>
    </source>
</evidence>
<dbReference type="RefSeq" id="WP_264281228.1">
    <property type="nucleotide sequence ID" value="NZ_CP107006.1"/>
</dbReference>
<keyword evidence="4" id="KW-0676">Redox-active center</keyword>
<dbReference type="InterPro" id="IPR050553">
    <property type="entry name" value="Thioredoxin_ResA/DsbE_sf"/>
</dbReference>
<keyword evidence="3" id="KW-1015">Disulfide bond</keyword>
<feature type="domain" description="Thioredoxin" evidence="5">
    <location>
        <begin position="249"/>
        <end position="387"/>
    </location>
</feature>
<dbReference type="PROSITE" id="PS51257">
    <property type="entry name" value="PROKAR_LIPOPROTEIN"/>
    <property type="match status" value="1"/>
</dbReference>
<dbReference type="InterPro" id="IPR013766">
    <property type="entry name" value="Thioredoxin_domain"/>
</dbReference>
<organism evidence="6 7">
    <name type="scientific">Chitinophaga horti</name>
    <dbReference type="NCBI Taxonomy" id="2920382"/>
    <lineage>
        <taxon>Bacteria</taxon>
        <taxon>Pseudomonadati</taxon>
        <taxon>Bacteroidota</taxon>
        <taxon>Chitinophagia</taxon>
        <taxon>Chitinophagales</taxon>
        <taxon>Chitinophagaceae</taxon>
        <taxon>Chitinophaga</taxon>
    </lineage>
</organism>
<name>A0ABY6J095_9BACT</name>
<keyword evidence="7" id="KW-1185">Reference proteome</keyword>
<dbReference type="PROSITE" id="PS51352">
    <property type="entry name" value="THIOREDOXIN_2"/>
    <property type="match status" value="1"/>
</dbReference>
<comment type="subcellular location">
    <subcellularLocation>
        <location evidence="1">Cell envelope</location>
    </subcellularLocation>
</comment>
<dbReference type="PANTHER" id="PTHR42852:SF6">
    <property type="entry name" value="THIOL:DISULFIDE INTERCHANGE PROTEIN DSBE"/>
    <property type="match status" value="1"/>
</dbReference>
<dbReference type="Pfam" id="PF00578">
    <property type="entry name" value="AhpC-TSA"/>
    <property type="match status" value="1"/>
</dbReference>
<dbReference type="InterPro" id="IPR000866">
    <property type="entry name" value="AhpC/TSA"/>
</dbReference>
<dbReference type="SUPFAM" id="SSF52833">
    <property type="entry name" value="Thioredoxin-like"/>
    <property type="match status" value="1"/>
</dbReference>
<dbReference type="Gene3D" id="3.40.30.10">
    <property type="entry name" value="Glutaredoxin"/>
    <property type="match status" value="1"/>
</dbReference>
<evidence type="ECO:0000313" key="6">
    <source>
        <dbReference type="EMBL" id="UYQ93093.1"/>
    </source>
</evidence>
<evidence type="ECO:0000259" key="5">
    <source>
        <dbReference type="PROSITE" id="PS51352"/>
    </source>
</evidence>
<dbReference type="Proteomes" id="UP001162741">
    <property type="component" value="Chromosome"/>
</dbReference>
<dbReference type="InterPro" id="IPR017937">
    <property type="entry name" value="Thioredoxin_CS"/>
</dbReference>
<proteinExistence type="predicted"/>
<sequence length="387" mass="42680">MKKSILLSAFAAALFAVGCNEQEEKGEFKIDVKLANAPLNKVVLEELTIEYPKIVDSTNITDPAGKFTLKGLVNTQGLYRIRFEDGKFIMLALDAGDIAIDGDYNQLEKIAVKGSDGTVEIRDMLNKYNEKSVTLTGLQMRMDSLQQIKGTDSLQAVTNETFTKEVEALKKEVIDVTNNSKNPATAAFAFTLLPPETPQEQTAYKERLANLEKRFPQNPFVKSVAQKLGEQMKQDDQPQPTGPEDGPAKMIGQTAPDFTLPDVNGKMVSLSSFRGKYVLVDFWASWCGPCRQENPNVVKAYNAYKAKNFTILGVSLDREKADWQKAIAADGLNWAHVSDLKFWESAVVPLYNINGIPTNILLDPSGKIVAANLRGNALEAKLGELLK</sequence>
<dbReference type="EMBL" id="CP107006">
    <property type="protein sequence ID" value="UYQ93093.1"/>
    <property type="molecule type" value="Genomic_DNA"/>
</dbReference>
<dbReference type="InterPro" id="IPR036249">
    <property type="entry name" value="Thioredoxin-like_sf"/>
</dbReference>
<evidence type="ECO:0000256" key="2">
    <source>
        <dbReference type="ARBA" id="ARBA00022748"/>
    </source>
</evidence>
<dbReference type="Pfam" id="PF14289">
    <property type="entry name" value="DUF4369"/>
    <property type="match status" value="1"/>
</dbReference>
<dbReference type="InterPro" id="IPR025380">
    <property type="entry name" value="DUF4369"/>
</dbReference>
<dbReference type="PANTHER" id="PTHR42852">
    <property type="entry name" value="THIOL:DISULFIDE INTERCHANGE PROTEIN DSBE"/>
    <property type="match status" value="1"/>
</dbReference>
<gene>
    <name evidence="6" type="ORF">MKQ68_23715</name>
</gene>